<dbReference type="PANTHER" id="PTHR43591:SF24">
    <property type="entry name" value="2-METHOXY-6-POLYPRENYL-1,4-BENZOQUINOL METHYLASE, MITOCHONDRIAL"/>
    <property type="match status" value="1"/>
</dbReference>
<evidence type="ECO:0000313" key="5">
    <source>
        <dbReference type="EMBL" id="HIS82163.1"/>
    </source>
</evidence>
<dbReference type="HAMAP" id="MF_01813">
    <property type="entry name" value="MenG_UbiE_methyltr"/>
    <property type="match status" value="1"/>
</dbReference>
<comment type="caution">
    <text evidence="4">Lacks conserved residue(s) required for the propagation of feature annotation.</text>
</comment>
<feature type="binding site" evidence="4">
    <location>
        <position position="59"/>
    </location>
    <ligand>
        <name>S-adenosyl-L-methionine</name>
        <dbReference type="ChEBI" id="CHEBI:59789"/>
    </ligand>
</feature>
<dbReference type="PROSITE" id="PS01184">
    <property type="entry name" value="UBIE_2"/>
    <property type="match status" value="1"/>
</dbReference>
<dbReference type="PROSITE" id="PS51608">
    <property type="entry name" value="SAM_MT_UBIE"/>
    <property type="match status" value="1"/>
</dbReference>
<keyword evidence="3 4" id="KW-0949">S-adenosyl-L-methionine</keyword>
<dbReference type="GO" id="GO:0009234">
    <property type="term" value="P:menaquinone biosynthetic process"/>
    <property type="evidence" value="ECO:0007669"/>
    <property type="project" value="UniProtKB-UniRule"/>
</dbReference>
<evidence type="ECO:0000313" key="6">
    <source>
        <dbReference type="Proteomes" id="UP000824139"/>
    </source>
</evidence>
<dbReference type="CDD" id="cd02440">
    <property type="entry name" value="AdoMet_MTases"/>
    <property type="match status" value="1"/>
</dbReference>
<sequence length="222" mass="25326">MTVFKAPGYIKDLFNSIAYKYDFMNNIMSFGLHKKVKKACVKLLEIPPHSKVLDACTGTGDMAYFAREIQPLAQVSGVDFSENMLSVAKERLEGVELFQGDITNLDFGENTFDFVIIAFGLRNISNPEKALKEIYRVLKPGGKFLHLDFGKKNIFGKFFEIMTPIAAKIFYGNSEPYRYLIKSKRVFPEPDELICDFEKTGFKFETRQDFVFGAVSAQVMRK</sequence>
<comment type="catalytic activity">
    <reaction evidence="4">
        <text>a 2-demethylmenaquinol + S-adenosyl-L-methionine = a menaquinol + S-adenosyl-L-homocysteine + H(+)</text>
        <dbReference type="Rhea" id="RHEA:42640"/>
        <dbReference type="Rhea" id="RHEA-COMP:9539"/>
        <dbReference type="Rhea" id="RHEA-COMP:9563"/>
        <dbReference type="ChEBI" id="CHEBI:15378"/>
        <dbReference type="ChEBI" id="CHEBI:18151"/>
        <dbReference type="ChEBI" id="CHEBI:55437"/>
        <dbReference type="ChEBI" id="CHEBI:57856"/>
        <dbReference type="ChEBI" id="CHEBI:59789"/>
        <dbReference type="EC" id="2.1.1.163"/>
    </reaction>
</comment>
<evidence type="ECO:0000256" key="1">
    <source>
        <dbReference type="ARBA" id="ARBA00022603"/>
    </source>
</evidence>
<dbReference type="AlphaFoldDB" id="A0A9D1K3L3"/>
<dbReference type="GO" id="GO:0032259">
    <property type="term" value="P:methylation"/>
    <property type="evidence" value="ECO:0007669"/>
    <property type="project" value="UniProtKB-KW"/>
</dbReference>
<dbReference type="GO" id="GO:0043770">
    <property type="term" value="F:demethylmenaquinone methyltransferase activity"/>
    <property type="evidence" value="ECO:0007669"/>
    <property type="project" value="UniProtKB-UniRule"/>
</dbReference>
<dbReference type="PANTHER" id="PTHR43591">
    <property type="entry name" value="METHYLTRANSFERASE"/>
    <property type="match status" value="1"/>
</dbReference>
<dbReference type="Gene3D" id="3.40.50.150">
    <property type="entry name" value="Vaccinia Virus protein VP39"/>
    <property type="match status" value="1"/>
</dbReference>
<comment type="function">
    <text evidence="4">Methyltransferase required for the conversion of demethylmenaquinol (DMKH2) to menaquinol (MKH2).</text>
</comment>
<proteinExistence type="inferred from homology"/>
<comment type="similarity">
    <text evidence="4">Belongs to the class I-like SAM-binding methyltransferase superfamily. MenG/UbiE family.</text>
</comment>
<dbReference type="InterPro" id="IPR029063">
    <property type="entry name" value="SAM-dependent_MTases_sf"/>
</dbReference>
<keyword evidence="4" id="KW-0474">Menaquinone biosynthesis</keyword>
<reference evidence="5" key="1">
    <citation type="submission" date="2020-10" db="EMBL/GenBank/DDBJ databases">
        <authorList>
            <person name="Gilroy R."/>
        </authorList>
    </citation>
    <scope>NUCLEOTIDE SEQUENCE</scope>
    <source>
        <strain evidence="5">CHK152-2994</strain>
    </source>
</reference>
<dbReference type="Pfam" id="PF01209">
    <property type="entry name" value="Ubie_methyltran"/>
    <property type="match status" value="1"/>
</dbReference>
<evidence type="ECO:0000256" key="4">
    <source>
        <dbReference type="HAMAP-Rule" id="MF_01813"/>
    </source>
</evidence>
<gene>
    <name evidence="4" type="primary">menG</name>
    <name evidence="5" type="ORF">IAD41_00950</name>
</gene>
<evidence type="ECO:0000256" key="3">
    <source>
        <dbReference type="ARBA" id="ARBA00022691"/>
    </source>
</evidence>
<comment type="pathway">
    <text evidence="4">Quinol/quinone metabolism; menaquinone biosynthesis; menaquinol from 1,4-dihydroxy-2-naphthoate: step 2/2.</text>
</comment>
<dbReference type="NCBIfam" id="TIGR01934">
    <property type="entry name" value="MenG_MenH_UbiE"/>
    <property type="match status" value="1"/>
</dbReference>
<keyword evidence="1 4" id="KW-0489">Methyltransferase</keyword>
<reference evidence="5" key="2">
    <citation type="journal article" date="2021" name="PeerJ">
        <title>Extensive microbial diversity within the chicken gut microbiome revealed by metagenomics and culture.</title>
        <authorList>
            <person name="Gilroy R."/>
            <person name="Ravi A."/>
            <person name="Getino M."/>
            <person name="Pursley I."/>
            <person name="Horton D.L."/>
            <person name="Alikhan N.F."/>
            <person name="Baker D."/>
            <person name="Gharbi K."/>
            <person name="Hall N."/>
            <person name="Watson M."/>
            <person name="Adriaenssens E.M."/>
            <person name="Foster-Nyarko E."/>
            <person name="Jarju S."/>
            <person name="Secka A."/>
            <person name="Antonio M."/>
            <person name="Oren A."/>
            <person name="Chaudhuri R.R."/>
            <person name="La Ragione R."/>
            <person name="Hildebrand F."/>
            <person name="Pallen M.J."/>
        </authorList>
    </citation>
    <scope>NUCLEOTIDE SEQUENCE</scope>
    <source>
        <strain evidence="5">CHK152-2994</strain>
    </source>
</reference>
<evidence type="ECO:0000256" key="2">
    <source>
        <dbReference type="ARBA" id="ARBA00022679"/>
    </source>
</evidence>
<protein>
    <recommendedName>
        <fullName evidence="4">Demethylmenaquinone methyltransferase</fullName>
        <ecNumber evidence="4">2.1.1.163</ecNumber>
    </recommendedName>
</protein>
<dbReference type="EC" id="2.1.1.163" evidence="4"/>
<dbReference type="EMBL" id="DVJO01000022">
    <property type="protein sequence ID" value="HIS82163.1"/>
    <property type="molecule type" value="Genomic_DNA"/>
</dbReference>
<feature type="binding site" evidence="4">
    <location>
        <position position="79"/>
    </location>
    <ligand>
        <name>S-adenosyl-L-methionine</name>
        <dbReference type="ChEBI" id="CHEBI:59789"/>
    </ligand>
</feature>
<dbReference type="InterPro" id="IPR004033">
    <property type="entry name" value="UbiE/COQ5_MeTrFase"/>
</dbReference>
<dbReference type="SUPFAM" id="SSF53335">
    <property type="entry name" value="S-adenosyl-L-methionine-dependent methyltransferases"/>
    <property type="match status" value="1"/>
</dbReference>
<comment type="caution">
    <text evidence="5">The sequence shown here is derived from an EMBL/GenBank/DDBJ whole genome shotgun (WGS) entry which is preliminary data.</text>
</comment>
<keyword evidence="2 4" id="KW-0808">Transferase</keyword>
<dbReference type="Proteomes" id="UP000824139">
    <property type="component" value="Unassembled WGS sequence"/>
</dbReference>
<dbReference type="InterPro" id="IPR023576">
    <property type="entry name" value="UbiE/COQ5_MeTrFase_CS"/>
</dbReference>
<keyword evidence="5" id="KW-0830">Ubiquinone</keyword>
<name>A0A9D1K3L3_9BACT</name>
<feature type="binding site" evidence="4">
    <location>
        <begin position="101"/>
        <end position="102"/>
    </location>
    <ligand>
        <name>S-adenosyl-L-methionine</name>
        <dbReference type="ChEBI" id="CHEBI:59789"/>
    </ligand>
</feature>
<organism evidence="5 6">
    <name type="scientific">Candidatus Scatenecus faecavium</name>
    <dbReference type="NCBI Taxonomy" id="2840915"/>
    <lineage>
        <taxon>Bacteria</taxon>
        <taxon>Candidatus Scatenecus</taxon>
    </lineage>
</organism>
<accession>A0A9D1K3L3</accession>